<dbReference type="EMBL" id="JBGBPQ010000030">
    <property type="protein sequence ID" value="KAL1495900.1"/>
    <property type="molecule type" value="Genomic_DNA"/>
</dbReference>
<feature type="compositionally biased region" description="Polar residues" evidence="1">
    <location>
        <begin position="209"/>
        <end position="220"/>
    </location>
</feature>
<gene>
    <name evidence="2" type="ORF">AB1Y20_014543</name>
</gene>
<evidence type="ECO:0000313" key="3">
    <source>
        <dbReference type="Proteomes" id="UP001515480"/>
    </source>
</evidence>
<evidence type="ECO:0000313" key="2">
    <source>
        <dbReference type="EMBL" id="KAL1495900.1"/>
    </source>
</evidence>
<sequence>MRDFRAYAPTTSAYARYASSTSSHGERLHETPSAALRQTAPPHASDSSRSALRYRCHELRMLEEQMQRPLPMRASRPSVLQRTTPVHADIYSHRGEGCDGLSCSPHPRLGHAPGLLAQAAEEWRAPHDEWEAVEDDLLRGLAALSAREALTPQTDARTSDATYSSSTTMAATRMLLSRILSAHLPPLSPAKRNPPSHTNCVPAVDARWNSTLQSSLQTDGKGSAERNKQGPTAPNPNAHVFDHAAPHSRLK</sequence>
<protein>
    <submittedName>
        <fullName evidence="2">Uncharacterized protein</fullName>
    </submittedName>
</protein>
<name>A0AB34ICM0_PRYPA</name>
<proteinExistence type="predicted"/>
<dbReference type="Proteomes" id="UP001515480">
    <property type="component" value="Unassembled WGS sequence"/>
</dbReference>
<evidence type="ECO:0000256" key="1">
    <source>
        <dbReference type="SAM" id="MobiDB-lite"/>
    </source>
</evidence>
<feature type="region of interest" description="Disordered" evidence="1">
    <location>
        <begin position="15"/>
        <end position="50"/>
    </location>
</feature>
<reference evidence="2 3" key="1">
    <citation type="journal article" date="2024" name="Science">
        <title>Giant polyketide synthase enzymes in the biosynthesis of giant marine polyether toxins.</title>
        <authorList>
            <person name="Fallon T.R."/>
            <person name="Shende V.V."/>
            <person name="Wierzbicki I.H."/>
            <person name="Pendleton A.L."/>
            <person name="Watervoot N.F."/>
            <person name="Auber R.P."/>
            <person name="Gonzalez D.J."/>
            <person name="Wisecaver J.H."/>
            <person name="Moore B.S."/>
        </authorList>
    </citation>
    <scope>NUCLEOTIDE SEQUENCE [LARGE SCALE GENOMIC DNA]</scope>
    <source>
        <strain evidence="2 3">12B1</strain>
    </source>
</reference>
<keyword evidence="3" id="KW-1185">Reference proteome</keyword>
<accession>A0AB34ICM0</accession>
<feature type="region of interest" description="Disordered" evidence="1">
    <location>
        <begin position="209"/>
        <end position="251"/>
    </location>
</feature>
<organism evidence="2 3">
    <name type="scientific">Prymnesium parvum</name>
    <name type="common">Toxic golden alga</name>
    <dbReference type="NCBI Taxonomy" id="97485"/>
    <lineage>
        <taxon>Eukaryota</taxon>
        <taxon>Haptista</taxon>
        <taxon>Haptophyta</taxon>
        <taxon>Prymnesiophyceae</taxon>
        <taxon>Prymnesiales</taxon>
        <taxon>Prymnesiaceae</taxon>
        <taxon>Prymnesium</taxon>
    </lineage>
</organism>
<dbReference type="AlphaFoldDB" id="A0AB34ICM0"/>
<comment type="caution">
    <text evidence="2">The sequence shown here is derived from an EMBL/GenBank/DDBJ whole genome shotgun (WGS) entry which is preliminary data.</text>
</comment>